<protein>
    <submittedName>
        <fullName evidence="1">RNA-binding domain superfamily</fullName>
    </submittedName>
    <submittedName>
        <fullName evidence="2">RNA-binding_domain superfamily</fullName>
    </submittedName>
</protein>
<evidence type="ECO:0000313" key="2">
    <source>
        <dbReference type="EMBL" id="CAL5972302.1"/>
    </source>
</evidence>
<dbReference type="SUPFAM" id="SSF54928">
    <property type="entry name" value="RNA-binding domain, RBD"/>
    <property type="match status" value="1"/>
</dbReference>
<evidence type="ECO:0000313" key="1">
    <source>
        <dbReference type="EMBL" id="CAI9927280.1"/>
    </source>
</evidence>
<dbReference type="EMBL" id="CATOUU010000380">
    <property type="protein sequence ID" value="CAI9927280.1"/>
    <property type="molecule type" value="Genomic_DNA"/>
</dbReference>
<dbReference type="InterPro" id="IPR035979">
    <property type="entry name" value="RBD_domain_sf"/>
</dbReference>
<reference evidence="2 3" key="2">
    <citation type="submission" date="2024-07" db="EMBL/GenBank/DDBJ databases">
        <authorList>
            <person name="Akdeniz Z."/>
        </authorList>
    </citation>
    <scope>NUCLEOTIDE SEQUENCE [LARGE SCALE GENOMIC DNA]</scope>
</reference>
<gene>
    <name evidence="1" type="ORF">HINF_LOCUS14925</name>
    <name evidence="2" type="ORF">HINF_LOCUS1837</name>
</gene>
<keyword evidence="3" id="KW-1185">Reference proteome</keyword>
<dbReference type="EMBL" id="CAXDID020000003">
    <property type="protein sequence ID" value="CAL5972302.1"/>
    <property type="molecule type" value="Genomic_DNA"/>
</dbReference>
<dbReference type="Proteomes" id="UP001642409">
    <property type="component" value="Unassembled WGS sequence"/>
</dbReference>
<proteinExistence type="predicted"/>
<comment type="caution">
    <text evidence="1">The sequence shown here is derived from an EMBL/GenBank/DDBJ whole genome shotgun (WGS) entry which is preliminary data.</text>
</comment>
<evidence type="ECO:0000313" key="3">
    <source>
        <dbReference type="Proteomes" id="UP001642409"/>
    </source>
</evidence>
<dbReference type="AlphaFoldDB" id="A0AA86TT14"/>
<reference evidence="1" key="1">
    <citation type="submission" date="2023-06" db="EMBL/GenBank/DDBJ databases">
        <authorList>
            <person name="Kurt Z."/>
        </authorList>
    </citation>
    <scope>NUCLEOTIDE SEQUENCE</scope>
</reference>
<organism evidence="1">
    <name type="scientific">Hexamita inflata</name>
    <dbReference type="NCBI Taxonomy" id="28002"/>
    <lineage>
        <taxon>Eukaryota</taxon>
        <taxon>Metamonada</taxon>
        <taxon>Diplomonadida</taxon>
        <taxon>Hexamitidae</taxon>
        <taxon>Hexamitinae</taxon>
        <taxon>Hexamita</taxon>
    </lineage>
</organism>
<name>A0AA86TT14_9EUKA</name>
<dbReference type="GO" id="GO:0003676">
    <property type="term" value="F:nucleic acid binding"/>
    <property type="evidence" value="ECO:0007669"/>
    <property type="project" value="InterPro"/>
</dbReference>
<sequence length="258" mass="29853">MSVCKRLKVFGFSSPTCSQILQLLDDYAADIQSHTFKLEPGYLPENQQSVHIEFHSAGQLLNFFVRNSDNFFMQLLPSPNQLIPVQQHTLFCTNCPLISLQQLRSHFSPLRINAFQFIFDKETLAFKNGCVFYFSSAEEADFCTEKYYNSFLSGFQIKLHPGKFIFNFKPDIESFTFRFEKMQEPGVVTQYNQFLVKALIQYQKPVRISQKMNQLVNISCANKNELEAFLEKRQIKVEKVNGFDDTAFCGIIRLGIIV</sequence>
<accession>A0AA86TT14</accession>